<feature type="active site" evidence="12">
    <location>
        <position position="107"/>
    </location>
</feature>
<feature type="binding site" evidence="12">
    <location>
        <position position="47"/>
    </location>
    <ligand>
        <name>NADP(+)</name>
        <dbReference type="ChEBI" id="CHEBI:58349"/>
    </ligand>
</feature>
<feature type="domain" description="KARI C-terminal knotted" evidence="15">
    <location>
        <begin position="182"/>
        <end position="327"/>
    </location>
</feature>
<comment type="caution">
    <text evidence="16">The sequence shown here is derived from an EMBL/GenBank/DDBJ whole genome shotgun (WGS) entry which is preliminary data.</text>
</comment>
<comment type="pathway">
    <text evidence="2 12">Amino-acid biosynthesis; L-valine biosynthesis; L-valine from pyruvate: step 2/4.</text>
</comment>
<comment type="catalytic activity">
    <reaction evidence="11 12">
        <text>(2R)-2,3-dihydroxy-3-methylbutanoate + NADP(+) = (2S)-2-acetolactate + NADPH + H(+)</text>
        <dbReference type="Rhea" id="RHEA:22068"/>
        <dbReference type="ChEBI" id="CHEBI:15378"/>
        <dbReference type="ChEBI" id="CHEBI:49072"/>
        <dbReference type="ChEBI" id="CHEBI:57783"/>
        <dbReference type="ChEBI" id="CHEBI:58349"/>
        <dbReference type="ChEBI" id="CHEBI:58476"/>
        <dbReference type="EC" id="1.1.1.86"/>
    </reaction>
</comment>
<feature type="binding site" evidence="12 13">
    <location>
        <position position="190"/>
    </location>
    <ligand>
        <name>Mg(2+)</name>
        <dbReference type="ChEBI" id="CHEBI:18420"/>
        <label>2</label>
    </ligand>
</feature>
<evidence type="ECO:0000313" key="17">
    <source>
        <dbReference type="Proteomes" id="UP000295135"/>
    </source>
</evidence>
<feature type="domain" description="KARI N-terminal Rossmann" evidence="14">
    <location>
        <begin position="1"/>
        <end position="181"/>
    </location>
</feature>
<feature type="binding site" evidence="12 13">
    <location>
        <position position="226"/>
    </location>
    <ligand>
        <name>Mg(2+)</name>
        <dbReference type="ChEBI" id="CHEBI:18420"/>
        <label>2</label>
    </ligand>
</feature>
<dbReference type="GO" id="GO:0005829">
    <property type="term" value="C:cytosol"/>
    <property type="evidence" value="ECO:0007669"/>
    <property type="project" value="TreeGrafter"/>
</dbReference>
<dbReference type="GO" id="GO:0009097">
    <property type="term" value="P:isoleucine biosynthetic process"/>
    <property type="evidence" value="ECO:0007669"/>
    <property type="project" value="UniProtKB-UniRule"/>
</dbReference>
<keyword evidence="17" id="KW-1185">Reference proteome</keyword>
<dbReference type="InterPro" id="IPR014359">
    <property type="entry name" value="KARI_prok"/>
</dbReference>
<dbReference type="UniPathway" id="UPA00049">
    <property type="reaction ID" value="UER00060"/>
</dbReference>
<dbReference type="EMBL" id="SLZY01000001">
    <property type="protein sequence ID" value="TCS74054.1"/>
    <property type="molecule type" value="Genomic_DNA"/>
</dbReference>
<dbReference type="Gene3D" id="3.40.50.720">
    <property type="entry name" value="NAD(P)-binding Rossmann-like Domain"/>
    <property type="match status" value="1"/>
</dbReference>
<name>A0A4R3JZA0_9PROT</name>
<dbReference type="RefSeq" id="WP_126459196.1">
    <property type="nucleotide sequence ID" value="NZ_AP018721.1"/>
</dbReference>
<dbReference type="Gene3D" id="6.10.240.10">
    <property type="match status" value="1"/>
</dbReference>
<dbReference type="PROSITE" id="PS51850">
    <property type="entry name" value="KARI_N"/>
    <property type="match status" value="1"/>
</dbReference>
<dbReference type="PIRSF" id="PIRSF000116">
    <property type="entry name" value="IlvC_gammaproteo"/>
    <property type="match status" value="1"/>
</dbReference>
<dbReference type="InterPro" id="IPR000506">
    <property type="entry name" value="KARI_C"/>
</dbReference>
<dbReference type="HAMAP" id="MF_00435">
    <property type="entry name" value="IlvC"/>
    <property type="match status" value="1"/>
</dbReference>
<dbReference type="InterPro" id="IPR003781">
    <property type="entry name" value="CoA-bd"/>
</dbReference>
<keyword evidence="5 12" id="KW-0028">Amino-acid biosynthesis</keyword>
<evidence type="ECO:0000256" key="6">
    <source>
        <dbReference type="ARBA" id="ARBA00022723"/>
    </source>
</evidence>
<reference evidence="16 17" key="1">
    <citation type="submission" date="2019-03" db="EMBL/GenBank/DDBJ databases">
        <title>Genomic Encyclopedia of Type Strains, Phase IV (KMG-IV): sequencing the most valuable type-strain genomes for metagenomic binning, comparative biology and taxonomic classification.</title>
        <authorList>
            <person name="Goeker M."/>
        </authorList>
    </citation>
    <scope>NUCLEOTIDE SEQUENCE [LARGE SCALE GENOMIC DNA]</scope>
    <source>
        <strain evidence="16 17">DSM 103923</strain>
    </source>
</reference>
<keyword evidence="16" id="KW-0413">Isomerase</keyword>
<dbReference type="FunFam" id="3.40.50.720:FF:000023">
    <property type="entry name" value="Ketol-acid reductoisomerase (NADP(+))"/>
    <property type="match status" value="1"/>
</dbReference>
<comment type="function">
    <text evidence="1 12">Involved in the biosynthesis of branched-chain amino acids (BCAA). Catalyzes an alkyl-migration followed by a ketol-acid reduction of (S)-2-acetolactate (S2AL) to yield (R)-2,3-dihydroxy-isovalerate. In the isomerase reaction, S2AL is rearranged via a Mg-dependent methyl migration to produce 3-hydroxy-3-methyl-2-ketobutyrate (HMKB). In the reductase reaction, this 2-ketoacid undergoes a metal-dependent reduction by NADPH to yield (R)-2,3-dihydroxy-isovalerate.</text>
</comment>
<dbReference type="InterPro" id="IPR013023">
    <property type="entry name" value="KARI"/>
</dbReference>
<dbReference type="Pfam" id="PF01450">
    <property type="entry name" value="KARI_C"/>
    <property type="match status" value="1"/>
</dbReference>
<keyword evidence="10 12" id="KW-0100">Branched-chain amino acid biosynthesis</keyword>
<evidence type="ECO:0000259" key="14">
    <source>
        <dbReference type="PROSITE" id="PS51850"/>
    </source>
</evidence>
<organism evidence="16 17">
    <name type="scientific">Sulfuritortus calidifontis</name>
    <dbReference type="NCBI Taxonomy" id="1914471"/>
    <lineage>
        <taxon>Bacteria</taxon>
        <taxon>Pseudomonadati</taxon>
        <taxon>Pseudomonadota</taxon>
        <taxon>Betaproteobacteria</taxon>
        <taxon>Nitrosomonadales</taxon>
        <taxon>Thiobacillaceae</taxon>
        <taxon>Sulfuritortus</taxon>
    </lineage>
</organism>
<feature type="binding site" evidence="12">
    <location>
        <position position="133"/>
    </location>
    <ligand>
        <name>NADP(+)</name>
        <dbReference type="ChEBI" id="CHEBI:58349"/>
    </ligand>
</feature>
<evidence type="ECO:0000256" key="2">
    <source>
        <dbReference type="ARBA" id="ARBA00004864"/>
    </source>
</evidence>
<evidence type="ECO:0000256" key="12">
    <source>
        <dbReference type="HAMAP-Rule" id="MF_00435"/>
    </source>
</evidence>
<dbReference type="GO" id="GO:0009099">
    <property type="term" value="P:L-valine biosynthetic process"/>
    <property type="evidence" value="ECO:0007669"/>
    <property type="project" value="UniProtKB-UniRule"/>
</dbReference>
<feature type="binding site" evidence="12 13">
    <location>
        <position position="251"/>
    </location>
    <ligand>
        <name>substrate</name>
    </ligand>
</feature>
<dbReference type="PANTHER" id="PTHR21371">
    <property type="entry name" value="KETOL-ACID REDUCTOISOMERASE, MITOCHONDRIAL"/>
    <property type="match status" value="1"/>
</dbReference>
<dbReference type="OrthoDB" id="9804088at2"/>
<evidence type="ECO:0000256" key="8">
    <source>
        <dbReference type="ARBA" id="ARBA00022857"/>
    </source>
</evidence>
<dbReference type="InterPro" id="IPR036291">
    <property type="entry name" value="NAD(P)-bd_dom_sf"/>
</dbReference>
<dbReference type="EC" id="1.1.1.86" evidence="12"/>
<feature type="binding site" evidence="12">
    <location>
        <position position="52"/>
    </location>
    <ligand>
        <name>NADP(+)</name>
        <dbReference type="ChEBI" id="CHEBI:58349"/>
    </ligand>
</feature>
<evidence type="ECO:0000256" key="7">
    <source>
        <dbReference type="ARBA" id="ARBA00022842"/>
    </source>
</evidence>
<evidence type="ECO:0000256" key="9">
    <source>
        <dbReference type="ARBA" id="ARBA00023002"/>
    </source>
</evidence>
<feature type="binding site" evidence="12 13">
    <location>
        <position position="194"/>
    </location>
    <ligand>
        <name>Mg(2+)</name>
        <dbReference type="ChEBI" id="CHEBI:18420"/>
        <label>1</label>
    </ligand>
</feature>
<dbReference type="SMART" id="SM00881">
    <property type="entry name" value="CoA_binding"/>
    <property type="match status" value="1"/>
</dbReference>
<dbReference type="UniPathway" id="UPA00047">
    <property type="reaction ID" value="UER00056"/>
</dbReference>
<dbReference type="PANTHER" id="PTHR21371:SF1">
    <property type="entry name" value="KETOL-ACID REDUCTOISOMERASE, MITOCHONDRIAL"/>
    <property type="match status" value="1"/>
</dbReference>
<gene>
    <name evidence="12" type="primary">ilvC</name>
    <name evidence="16" type="ORF">EDC61_101278</name>
</gene>
<keyword evidence="7 12" id="KW-0460">Magnesium</keyword>
<dbReference type="GO" id="GO:0050661">
    <property type="term" value="F:NADP binding"/>
    <property type="evidence" value="ECO:0007669"/>
    <property type="project" value="InterPro"/>
</dbReference>
<feature type="binding site" evidence="12">
    <location>
        <begin position="24"/>
        <end position="27"/>
    </location>
    <ligand>
        <name>NADP(+)</name>
        <dbReference type="ChEBI" id="CHEBI:58349"/>
    </ligand>
</feature>
<keyword evidence="8 12" id="KW-0521">NADP</keyword>
<dbReference type="GO" id="GO:0004455">
    <property type="term" value="F:ketol-acid reductoisomerase activity"/>
    <property type="evidence" value="ECO:0007669"/>
    <property type="project" value="UniProtKB-UniRule"/>
</dbReference>
<comment type="caution">
    <text evidence="12">Lacks conserved residue(s) required for the propagation of feature annotation.</text>
</comment>
<evidence type="ECO:0000313" key="16">
    <source>
        <dbReference type="EMBL" id="TCS74054.1"/>
    </source>
</evidence>
<evidence type="ECO:0000256" key="1">
    <source>
        <dbReference type="ARBA" id="ARBA00002172"/>
    </source>
</evidence>
<dbReference type="SUPFAM" id="SSF51735">
    <property type="entry name" value="NAD(P)-binding Rossmann-fold domains"/>
    <property type="match status" value="1"/>
</dbReference>
<comment type="pathway">
    <text evidence="3 12">Amino-acid biosynthesis; L-isoleucine biosynthesis; L-isoleucine from 2-oxobutanoate: step 2/4.</text>
</comment>
<dbReference type="InterPro" id="IPR008927">
    <property type="entry name" value="6-PGluconate_DH-like_C_sf"/>
</dbReference>
<keyword evidence="6 12" id="KW-0479">Metal-binding</keyword>
<sequence length="338" mass="36722">MKVYYEKDANLSLIKKKKVAIIGYGSQGHAHANNLKDSGVSVTVGLRKGGASWDKAKKAGLTVKEVGAAVKDADVVMILVPDEQQPAVYYGEIEPNIKKGAVLAFAHGFNIHYNQIVPRADLDVIMVAPKGPGHTVRSTYLQGGGVPSLIAIYQNASGKAKDIALAYAAANGGARAGVIETSFREETETDLFGEQAVLCGGAVELVKMGFETLTEAGYAPEMAYFECLHELKLIVDLMYEGGIANMNYSISNNAEYGEYVTGPEVINEQSRAAMRNALKRIQTGEYAKMFILEGKTNYPAMTARRRLTAEHPIEVVGEKLRDMMPWIKANKLVDKSKN</sequence>
<evidence type="ECO:0000259" key="15">
    <source>
        <dbReference type="PROSITE" id="PS51851"/>
    </source>
</evidence>
<dbReference type="NCBIfam" id="NF009940">
    <property type="entry name" value="PRK13403.1"/>
    <property type="match status" value="1"/>
</dbReference>
<keyword evidence="9 12" id="KW-0560">Oxidoreductase</keyword>
<dbReference type="NCBIfam" id="TIGR00465">
    <property type="entry name" value="ilvC"/>
    <property type="match status" value="1"/>
</dbReference>
<dbReference type="Proteomes" id="UP000295135">
    <property type="component" value="Unassembled WGS sequence"/>
</dbReference>
<comment type="catalytic activity">
    <reaction evidence="12">
        <text>(2R,3R)-2,3-dihydroxy-3-methylpentanoate + NADP(+) = (S)-2-ethyl-2-hydroxy-3-oxobutanoate + NADPH + H(+)</text>
        <dbReference type="Rhea" id="RHEA:13493"/>
        <dbReference type="ChEBI" id="CHEBI:15378"/>
        <dbReference type="ChEBI" id="CHEBI:49256"/>
        <dbReference type="ChEBI" id="CHEBI:49258"/>
        <dbReference type="ChEBI" id="CHEBI:57783"/>
        <dbReference type="ChEBI" id="CHEBI:58349"/>
        <dbReference type="EC" id="1.1.1.86"/>
    </reaction>
</comment>
<proteinExistence type="inferred from homology"/>
<dbReference type="GO" id="GO:0016853">
    <property type="term" value="F:isomerase activity"/>
    <property type="evidence" value="ECO:0007669"/>
    <property type="project" value="UniProtKB-KW"/>
</dbReference>
<evidence type="ECO:0000256" key="3">
    <source>
        <dbReference type="ARBA" id="ARBA00004885"/>
    </source>
</evidence>
<accession>A0A4R3JZA0</accession>
<evidence type="ECO:0000256" key="10">
    <source>
        <dbReference type="ARBA" id="ARBA00023304"/>
    </source>
</evidence>
<dbReference type="NCBIfam" id="NF004017">
    <property type="entry name" value="PRK05479.1"/>
    <property type="match status" value="1"/>
</dbReference>
<comment type="similarity">
    <text evidence="4 12 13">Belongs to the ketol-acid reductoisomerase family.</text>
</comment>
<evidence type="ECO:0000256" key="11">
    <source>
        <dbReference type="ARBA" id="ARBA00049021"/>
    </source>
</evidence>
<dbReference type="Pfam" id="PF07991">
    <property type="entry name" value="KARI_N"/>
    <property type="match status" value="1"/>
</dbReference>
<evidence type="ECO:0000256" key="4">
    <source>
        <dbReference type="ARBA" id="ARBA00010318"/>
    </source>
</evidence>
<feature type="binding site" evidence="12 13">
    <location>
        <position position="190"/>
    </location>
    <ligand>
        <name>Mg(2+)</name>
        <dbReference type="ChEBI" id="CHEBI:18420"/>
        <label>1</label>
    </ligand>
</feature>
<dbReference type="AlphaFoldDB" id="A0A4R3JZA0"/>
<dbReference type="SUPFAM" id="SSF48179">
    <property type="entry name" value="6-phosphogluconate dehydrogenase C-terminal domain-like"/>
    <property type="match status" value="1"/>
</dbReference>
<dbReference type="GO" id="GO:0000287">
    <property type="term" value="F:magnesium ion binding"/>
    <property type="evidence" value="ECO:0007669"/>
    <property type="project" value="UniProtKB-UniRule"/>
</dbReference>
<evidence type="ECO:0000256" key="5">
    <source>
        <dbReference type="ARBA" id="ARBA00022605"/>
    </source>
</evidence>
<feature type="binding site" evidence="12 13">
    <location>
        <position position="230"/>
    </location>
    <ligand>
        <name>Mg(2+)</name>
        <dbReference type="ChEBI" id="CHEBI:18420"/>
        <label>2</label>
    </ligand>
</feature>
<evidence type="ECO:0000256" key="13">
    <source>
        <dbReference type="PROSITE-ProRule" id="PRU01198"/>
    </source>
</evidence>
<dbReference type="PROSITE" id="PS51851">
    <property type="entry name" value="KARI_C"/>
    <property type="match status" value="1"/>
</dbReference>
<comment type="cofactor">
    <cofactor evidence="12">
        <name>Mg(2+)</name>
        <dbReference type="ChEBI" id="CHEBI:18420"/>
    </cofactor>
    <text evidence="12">Binds 2 magnesium ions per subunit.</text>
</comment>
<dbReference type="InterPro" id="IPR013116">
    <property type="entry name" value="KARI_N"/>
</dbReference>
<protein>
    <recommendedName>
        <fullName evidence="12">Ketol-acid reductoisomerase (NADP(+))</fullName>
        <shortName evidence="12">KARI</shortName>
        <ecNumber evidence="12">1.1.1.86</ecNumber>
    </recommendedName>
    <alternativeName>
        <fullName evidence="12">Acetohydroxy-acid isomeroreductase</fullName>
        <shortName evidence="12">AHIR</shortName>
    </alternativeName>
    <alternativeName>
        <fullName evidence="12">Alpha-keto-beta-hydroxylacyl reductoisomerase</fullName>
    </alternativeName>
</protein>